<dbReference type="PANTHER" id="PTHR46797:SF23">
    <property type="entry name" value="HTH-TYPE TRANSCRIPTIONAL REGULATOR SUTR"/>
    <property type="match status" value="1"/>
</dbReference>
<dbReference type="EMBL" id="FR718705">
    <property type="protein sequence ID" value="CBX72841.1"/>
    <property type="molecule type" value="Genomic_DNA"/>
</dbReference>
<dbReference type="PANTHER" id="PTHR46797">
    <property type="entry name" value="HTH-TYPE TRANSCRIPTIONAL REGULATOR"/>
    <property type="match status" value="1"/>
</dbReference>
<dbReference type="PROSITE" id="PS50943">
    <property type="entry name" value="HTH_CROC1"/>
    <property type="match status" value="1"/>
</dbReference>
<dbReference type="GO" id="GO:0003700">
    <property type="term" value="F:DNA-binding transcription factor activity"/>
    <property type="evidence" value="ECO:0007669"/>
    <property type="project" value="TreeGrafter"/>
</dbReference>
<keyword evidence="1" id="KW-0805">Transcription regulation</keyword>
<accession>F4N433</accession>
<protein>
    <recommendedName>
        <fullName evidence="4">HTH cro/C1-type domain-containing protein</fullName>
    </recommendedName>
</protein>
<dbReference type="InterPro" id="IPR010982">
    <property type="entry name" value="Lambda_DNA-bd_dom_sf"/>
</dbReference>
<evidence type="ECO:0000256" key="1">
    <source>
        <dbReference type="ARBA" id="ARBA00023015"/>
    </source>
</evidence>
<reference evidence="5" key="1">
    <citation type="journal article" date="2011" name="BMC Genomics">
        <title>Shotgun sequencing of Yersinia enterocolitica strain W22703 (biotype 2, serotype O:9): genomic evidence for oscillation between invertebrates and mammals.</title>
        <authorList>
            <person name="Fuchs T.M."/>
            <person name="Brandt K."/>
            <person name="Starke M."/>
            <person name="Rattei T."/>
        </authorList>
    </citation>
    <scope>NUCLEOTIDE SEQUENCE</scope>
</reference>
<evidence type="ECO:0000313" key="5">
    <source>
        <dbReference type="EMBL" id="CBX72841.1"/>
    </source>
</evidence>
<dbReference type="InterPro" id="IPR050807">
    <property type="entry name" value="TransReg_Diox_bact_type"/>
</dbReference>
<dbReference type="GO" id="GO:0005829">
    <property type="term" value="C:cytosol"/>
    <property type="evidence" value="ECO:0007669"/>
    <property type="project" value="TreeGrafter"/>
</dbReference>
<evidence type="ECO:0000256" key="3">
    <source>
        <dbReference type="ARBA" id="ARBA00023163"/>
    </source>
</evidence>
<dbReference type="AlphaFoldDB" id="F4N433"/>
<dbReference type="CDD" id="cd00093">
    <property type="entry name" value="HTH_XRE"/>
    <property type="match status" value="1"/>
</dbReference>
<proteinExistence type="predicted"/>
<evidence type="ECO:0000259" key="4">
    <source>
        <dbReference type="PROSITE" id="PS50943"/>
    </source>
</evidence>
<feature type="domain" description="HTH cro/C1-type" evidence="4">
    <location>
        <begin position="37"/>
        <end position="92"/>
    </location>
</feature>
<organism evidence="5">
    <name type="scientific">Yersinia enterocolitica W22703</name>
    <dbReference type="NCBI Taxonomy" id="913028"/>
    <lineage>
        <taxon>Bacteria</taxon>
        <taxon>Pseudomonadati</taxon>
        <taxon>Pseudomonadota</taxon>
        <taxon>Gammaproteobacteria</taxon>
        <taxon>Enterobacterales</taxon>
        <taxon>Yersiniaceae</taxon>
        <taxon>Yersinia</taxon>
    </lineage>
</organism>
<dbReference type="InterPro" id="IPR001387">
    <property type="entry name" value="Cro/C1-type_HTH"/>
</dbReference>
<dbReference type="Gene3D" id="1.10.260.40">
    <property type="entry name" value="lambda repressor-like DNA-binding domains"/>
    <property type="match status" value="1"/>
</dbReference>
<gene>
    <name evidence="5" type="ORF">YEW_CE09110</name>
</gene>
<keyword evidence="2" id="KW-0238">DNA-binding</keyword>
<dbReference type="GO" id="GO:0003677">
    <property type="term" value="F:DNA binding"/>
    <property type="evidence" value="ECO:0007669"/>
    <property type="project" value="UniProtKB-KW"/>
</dbReference>
<evidence type="ECO:0000256" key="2">
    <source>
        <dbReference type="ARBA" id="ARBA00023125"/>
    </source>
</evidence>
<dbReference type="SUPFAM" id="SSF47413">
    <property type="entry name" value="lambda repressor-like DNA-binding domains"/>
    <property type="match status" value="1"/>
</dbReference>
<dbReference type="SMART" id="SM00530">
    <property type="entry name" value="HTH_XRE"/>
    <property type="match status" value="1"/>
</dbReference>
<name>F4N433_YEREN</name>
<dbReference type="Pfam" id="PF13560">
    <property type="entry name" value="HTH_31"/>
    <property type="match status" value="1"/>
</dbReference>
<keyword evidence="3" id="KW-0804">Transcription</keyword>
<sequence length="178" mass="20054">MRFVDSKCLIWDVALQWSKLHIQCMKKTLRIQFGERVKELRIATGMSQEAFADRCGFARSYMSRIERGGSNASLDAIEVLANALNVEPWQFFVSDSSEDNDTELLVPYAADGSCFHPGLASSRDGSFGVGDKAAQKRFGTFSEALEYLRSMETAKWRRPNASGNWGIVSAVRWDKLRK</sequence>